<dbReference type="HOGENOM" id="CLU_1939518_0_0_1"/>
<evidence type="ECO:0000313" key="2">
    <source>
        <dbReference type="Proteomes" id="UP000054485"/>
    </source>
</evidence>
<evidence type="ECO:0000313" key="1">
    <source>
        <dbReference type="EMBL" id="KIK37453.1"/>
    </source>
</evidence>
<sequence length="130" mass="15076">MSMISGIQELRLGQSVHSFFTTPTARGRSNFCSWVTDHVSHCTVVFHDFFVWSIAKHRLRNLQTQAHRSGGVELRWRSREFRFGSIWTSPYYFPMNQVRIMMMTASYSRPTCTKLGSVLSHGVLCKVRTQ</sequence>
<name>A0A0D0B072_9AGAM</name>
<protein>
    <submittedName>
        <fullName evidence="1">Unplaced genomic scaffold CY34scaffold_318, whole genome shotgun sequence</fullName>
    </submittedName>
</protein>
<dbReference type="AlphaFoldDB" id="A0A0D0B072"/>
<dbReference type="InParanoid" id="A0A0D0B072"/>
<dbReference type="EMBL" id="KN835449">
    <property type="protein sequence ID" value="KIK37453.1"/>
    <property type="molecule type" value="Genomic_DNA"/>
</dbReference>
<accession>A0A0D0B072</accession>
<reference evidence="2" key="2">
    <citation type="submission" date="2015-01" db="EMBL/GenBank/DDBJ databases">
        <title>Evolutionary Origins and Diversification of the Mycorrhizal Mutualists.</title>
        <authorList>
            <consortium name="DOE Joint Genome Institute"/>
            <consortium name="Mycorrhizal Genomics Consortium"/>
            <person name="Kohler A."/>
            <person name="Kuo A."/>
            <person name="Nagy L.G."/>
            <person name="Floudas D."/>
            <person name="Copeland A."/>
            <person name="Barry K.W."/>
            <person name="Cichocki N."/>
            <person name="Veneault-Fourrey C."/>
            <person name="LaButti K."/>
            <person name="Lindquist E.A."/>
            <person name="Lipzen A."/>
            <person name="Lundell T."/>
            <person name="Morin E."/>
            <person name="Murat C."/>
            <person name="Riley R."/>
            <person name="Ohm R."/>
            <person name="Sun H."/>
            <person name="Tunlid A."/>
            <person name="Henrissat B."/>
            <person name="Grigoriev I.V."/>
            <person name="Hibbett D.S."/>
            <person name="Martin F."/>
        </authorList>
    </citation>
    <scope>NUCLEOTIDE SEQUENCE [LARGE SCALE GENOMIC DNA]</scope>
    <source>
        <strain evidence="2">UH-Slu-Lm8-n1</strain>
    </source>
</reference>
<gene>
    <name evidence="1" type="ORF">CY34DRAFT_455848</name>
</gene>
<organism evidence="1 2">
    <name type="scientific">Suillus luteus UH-Slu-Lm8-n1</name>
    <dbReference type="NCBI Taxonomy" id="930992"/>
    <lineage>
        <taxon>Eukaryota</taxon>
        <taxon>Fungi</taxon>
        <taxon>Dikarya</taxon>
        <taxon>Basidiomycota</taxon>
        <taxon>Agaricomycotina</taxon>
        <taxon>Agaricomycetes</taxon>
        <taxon>Agaricomycetidae</taxon>
        <taxon>Boletales</taxon>
        <taxon>Suillineae</taxon>
        <taxon>Suillaceae</taxon>
        <taxon>Suillus</taxon>
    </lineage>
</organism>
<reference evidence="1 2" key="1">
    <citation type="submission" date="2014-04" db="EMBL/GenBank/DDBJ databases">
        <authorList>
            <consortium name="DOE Joint Genome Institute"/>
            <person name="Kuo A."/>
            <person name="Ruytinx J."/>
            <person name="Rineau F."/>
            <person name="Colpaert J."/>
            <person name="Kohler A."/>
            <person name="Nagy L.G."/>
            <person name="Floudas D."/>
            <person name="Copeland A."/>
            <person name="Barry K.W."/>
            <person name="Cichocki N."/>
            <person name="Veneault-Fourrey C."/>
            <person name="LaButti K."/>
            <person name="Lindquist E.A."/>
            <person name="Lipzen A."/>
            <person name="Lundell T."/>
            <person name="Morin E."/>
            <person name="Murat C."/>
            <person name="Sun H."/>
            <person name="Tunlid A."/>
            <person name="Henrissat B."/>
            <person name="Grigoriev I.V."/>
            <person name="Hibbett D.S."/>
            <person name="Martin F."/>
            <person name="Nordberg H.P."/>
            <person name="Cantor M.N."/>
            <person name="Hua S.X."/>
        </authorList>
    </citation>
    <scope>NUCLEOTIDE SEQUENCE [LARGE SCALE GENOMIC DNA]</scope>
    <source>
        <strain evidence="1 2">UH-Slu-Lm8-n1</strain>
    </source>
</reference>
<keyword evidence="2" id="KW-1185">Reference proteome</keyword>
<dbReference type="Proteomes" id="UP000054485">
    <property type="component" value="Unassembled WGS sequence"/>
</dbReference>
<proteinExistence type="predicted"/>